<sequence length="51" mass="5645">MNATLTREEILQSGIYRGAAVLDYSRCLVGGCVVGWCGRLVFFDACMFFFG</sequence>
<accession>E4ZML7</accession>
<protein>
    <submittedName>
        <fullName evidence="1">Predicted protein</fullName>
    </submittedName>
</protein>
<reference evidence="2" key="1">
    <citation type="journal article" date="2011" name="Nat. Commun.">
        <title>Effector diversification within compartments of the Leptosphaeria maculans genome affected by Repeat-Induced Point mutations.</title>
        <authorList>
            <person name="Rouxel T."/>
            <person name="Grandaubert J."/>
            <person name="Hane J.K."/>
            <person name="Hoede C."/>
            <person name="van de Wouw A.P."/>
            <person name="Couloux A."/>
            <person name="Dominguez V."/>
            <person name="Anthouard V."/>
            <person name="Bally P."/>
            <person name="Bourras S."/>
            <person name="Cozijnsen A.J."/>
            <person name="Ciuffetti L.M."/>
            <person name="Degrave A."/>
            <person name="Dilmaghani A."/>
            <person name="Duret L."/>
            <person name="Fudal I."/>
            <person name="Goodwin S.B."/>
            <person name="Gout L."/>
            <person name="Glaser N."/>
            <person name="Linglin J."/>
            <person name="Kema G.H.J."/>
            <person name="Lapalu N."/>
            <person name="Lawrence C.B."/>
            <person name="May K."/>
            <person name="Meyer M."/>
            <person name="Ollivier B."/>
            <person name="Poulain J."/>
            <person name="Schoch C.L."/>
            <person name="Simon A."/>
            <person name="Spatafora J.W."/>
            <person name="Stachowiak A."/>
            <person name="Turgeon B.G."/>
            <person name="Tyler B.M."/>
            <person name="Vincent D."/>
            <person name="Weissenbach J."/>
            <person name="Amselem J."/>
            <person name="Quesneville H."/>
            <person name="Oliver R.P."/>
            <person name="Wincker P."/>
            <person name="Balesdent M.-H."/>
            <person name="Howlett B.J."/>
        </authorList>
    </citation>
    <scope>NUCLEOTIDE SEQUENCE [LARGE SCALE GENOMIC DNA]</scope>
    <source>
        <strain evidence="2">JN3 / isolate v23.1.3 / race Av1-4-5-6-7-8</strain>
    </source>
</reference>
<dbReference type="InParanoid" id="E4ZML7"/>
<gene>
    <name evidence="1" type="ORF">LEMA_P055920.1</name>
</gene>
<evidence type="ECO:0000313" key="2">
    <source>
        <dbReference type="Proteomes" id="UP000002668"/>
    </source>
</evidence>
<keyword evidence="2" id="KW-1185">Reference proteome</keyword>
<name>E4ZML7_LEPMJ</name>
<dbReference type="Proteomes" id="UP000002668">
    <property type="component" value="Genome"/>
</dbReference>
<dbReference type="VEuPathDB" id="FungiDB:LEMA_P055920.1"/>
<organism evidence="2">
    <name type="scientific">Leptosphaeria maculans (strain JN3 / isolate v23.1.3 / race Av1-4-5-6-7-8)</name>
    <name type="common">Blackleg fungus</name>
    <name type="synonym">Phoma lingam</name>
    <dbReference type="NCBI Taxonomy" id="985895"/>
    <lineage>
        <taxon>Eukaryota</taxon>
        <taxon>Fungi</taxon>
        <taxon>Dikarya</taxon>
        <taxon>Ascomycota</taxon>
        <taxon>Pezizomycotina</taxon>
        <taxon>Dothideomycetes</taxon>
        <taxon>Pleosporomycetidae</taxon>
        <taxon>Pleosporales</taxon>
        <taxon>Pleosporineae</taxon>
        <taxon>Leptosphaeriaceae</taxon>
        <taxon>Plenodomus</taxon>
        <taxon>Plenodomus lingam/Leptosphaeria maculans species complex</taxon>
    </lineage>
</organism>
<evidence type="ECO:0000313" key="1">
    <source>
        <dbReference type="EMBL" id="CBX92886.1"/>
    </source>
</evidence>
<dbReference type="AlphaFoldDB" id="E4ZML7"/>
<dbReference type="EMBL" id="FP929094">
    <property type="protein sequence ID" value="CBX92886.1"/>
    <property type="molecule type" value="Genomic_DNA"/>
</dbReference>
<dbReference type="HOGENOM" id="CLU_3106828_0_0_1"/>
<proteinExistence type="predicted"/>